<keyword evidence="3" id="KW-0808">Transferase</keyword>
<dbReference type="AlphaFoldDB" id="A0A660SB80"/>
<dbReference type="GO" id="GO:0016780">
    <property type="term" value="F:phosphotransferase activity, for other substituted phosphate groups"/>
    <property type="evidence" value="ECO:0007669"/>
    <property type="project" value="TreeGrafter"/>
</dbReference>
<dbReference type="NCBIfam" id="TIGR03025">
    <property type="entry name" value="EPS_sugtrans"/>
    <property type="match status" value="1"/>
</dbReference>
<name>A0A660SB80_UNCT6</name>
<dbReference type="Proteomes" id="UP000282321">
    <property type="component" value="Unassembled WGS sequence"/>
</dbReference>
<comment type="similarity">
    <text evidence="2">Belongs to the bacterial sugar transferase family.</text>
</comment>
<evidence type="ECO:0000256" key="1">
    <source>
        <dbReference type="ARBA" id="ARBA00004141"/>
    </source>
</evidence>
<protein>
    <recommendedName>
        <fullName evidence="8">Bacterial sugar transferase domain-containing protein</fullName>
    </recommendedName>
</protein>
<evidence type="ECO:0000256" key="4">
    <source>
        <dbReference type="ARBA" id="ARBA00022692"/>
    </source>
</evidence>
<comment type="subcellular location">
    <subcellularLocation>
        <location evidence="1">Membrane</location>
        <topology evidence="1">Multi-pass membrane protein</topology>
    </subcellularLocation>
</comment>
<dbReference type="PANTHER" id="PTHR30576:SF0">
    <property type="entry name" value="UNDECAPRENYL-PHOSPHATE N-ACETYLGALACTOSAMINYL 1-PHOSPHATE TRANSFERASE-RELATED"/>
    <property type="match status" value="1"/>
</dbReference>
<dbReference type="InterPro" id="IPR017475">
    <property type="entry name" value="EPS_sugar_tfrase"/>
</dbReference>
<proteinExistence type="inferred from homology"/>
<feature type="transmembrane region" description="Helical" evidence="7">
    <location>
        <begin position="264"/>
        <end position="288"/>
    </location>
</feature>
<evidence type="ECO:0000259" key="8">
    <source>
        <dbReference type="Pfam" id="PF02397"/>
    </source>
</evidence>
<evidence type="ECO:0000313" key="9">
    <source>
        <dbReference type="EMBL" id="RKX68058.1"/>
    </source>
</evidence>
<dbReference type="EMBL" id="QNBC01000004">
    <property type="protein sequence ID" value="RKX68058.1"/>
    <property type="molecule type" value="Genomic_DNA"/>
</dbReference>
<evidence type="ECO:0000313" key="10">
    <source>
        <dbReference type="Proteomes" id="UP000282321"/>
    </source>
</evidence>
<dbReference type="InterPro" id="IPR003362">
    <property type="entry name" value="Bact_transf"/>
</dbReference>
<feature type="transmembrane region" description="Helical" evidence="7">
    <location>
        <begin position="104"/>
        <end position="122"/>
    </location>
</feature>
<feature type="transmembrane region" description="Helical" evidence="7">
    <location>
        <begin position="12"/>
        <end position="30"/>
    </location>
</feature>
<keyword evidence="4 7" id="KW-0812">Transmembrane</keyword>
<evidence type="ECO:0000256" key="2">
    <source>
        <dbReference type="ARBA" id="ARBA00006464"/>
    </source>
</evidence>
<gene>
    <name evidence="9" type="ORF">DRP44_00705</name>
</gene>
<feature type="transmembrane region" description="Helical" evidence="7">
    <location>
        <begin position="36"/>
        <end position="59"/>
    </location>
</feature>
<evidence type="ECO:0000256" key="3">
    <source>
        <dbReference type="ARBA" id="ARBA00022679"/>
    </source>
</evidence>
<dbReference type="PANTHER" id="PTHR30576">
    <property type="entry name" value="COLANIC BIOSYNTHESIS UDP-GLUCOSE LIPID CARRIER TRANSFERASE"/>
    <property type="match status" value="1"/>
</dbReference>
<reference evidence="9 10" key="1">
    <citation type="submission" date="2018-06" db="EMBL/GenBank/DDBJ databases">
        <title>Extensive metabolic versatility and redundancy in microbially diverse, dynamic hydrothermal sediments.</title>
        <authorList>
            <person name="Dombrowski N."/>
            <person name="Teske A."/>
            <person name="Baker B.J."/>
        </authorList>
    </citation>
    <scope>NUCLEOTIDE SEQUENCE [LARGE SCALE GENOMIC DNA]</scope>
    <source>
        <strain evidence="9">B35_G9</strain>
    </source>
</reference>
<dbReference type="GO" id="GO:0016020">
    <property type="term" value="C:membrane"/>
    <property type="evidence" value="ECO:0007669"/>
    <property type="project" value="UniProtKB-SubCell"/>
</dbReference>
<keyword evidence="5 7" id="KW-1133">Transmembrane helix</keyword>
<comment type="caution">
    <text evidence="9">The sequence shown here is derived from an EMBL/GenBank/DDBJ whole genome shotgun (WGS) entry which is preliminary data.</text>
</comment>
<evidence type="ECO:0000256" key="5">
    <source>
        <dbReference type="ARBA" id="ARBA00022989"/>
    </source>
</evidence>
<accession>A0A660SB80</accession>
<organism evidence="9 10">
    <name type="scientific">candidate division TA06 bacterium</name>
    <dbReference type="NCBI Taxonomy" id="2250710"/>
    <lineage>
        <taxon>Bacteria</taxon>
        <taxon>Bacteria division TA06</taxon>
    </lineage>
</organism>
<evidence type="ECO:0000256" key="6">
    <source>
        <dbReference type="ARBA" id="ARBA00023136"/>
    </source>
</evidence>
<feature type="domain" description="Bacterial sugar transferase" evidence="8">
    <location>
        <begin position="262"/>
        <end position="454"/>
    </location>
</feature>
<dbReference type="Pfam" id="PF02397">
    <property type="entry name" value="Bac_transf"/>
    <property type="match status" value="1"/>
</dbReference>
<keyword evidence="6 7" id="KW-0472">Membrane</keyword>
<evidence type="ECO:0000256" key="7">
    <source>
        <dbReference type="SAM" id="Phobius"/>
    </source>
</evidence>
<sequence>MIYKQTGVKYTIDLLTDFIIITLSFIIPVINKGYQVNSILISLLIIYLISLPIFLYENFYTKLEELPRSEIIYNVLKSTLIVLLIADFISSFFKQYFIFDKLSLIYAFIIMSVLLILSKAYLSKIIKNTLIKSGIGVRYIVSIGDREKSEYVKNYINNLDHRIYKLKHSFILNNDKDSELILHEFEKALSEPLVNSCIIALNKDQKNSILRAINKCRQNGIDIFLVSDFFDIVDSGNSQSLYNLPIISLTSGKRKDLALMIKRFFDIIISLIAIVILSPLMLLITYLIKLESKGPVIFRQERIGEDGKPFIMYKFRSMYYNSGSNVHKQYVEKFILEQNNDSIYKLKNDNRITRIGKFLRETSLDELPQLFNVLKGDMSIIGPRPAIDYEVDIYKDWHKKRFRVKPGITGLWQVNGRSKVKFNEMVILDIYYIENWSLLLDLKILLKTIPVVLKREGAY</sequence>
<feature type="transmembrane region" description="Helical" evidence="7">
    <location>
        <begin position="71"/>
        <end position="92"/>
    </location>
</feature>